<dbReference type="InterPro" id="IPR046348">
    <property type="entry name" value="SIS_dom_sf"/>
</dbReference>
<dbReference type="AlphaFoldDB" id="A0A4R4RUT3"/>
<dbReference type="GO" id="GO:1901135">
    <property type="term" value="P:carbohydrate derivative metabolic process"/>
    <property type="evidence" value="ECO:0007669"/>
    <property type="project" value="InterPro"/>
</dbReference>
<dbReference type="InterPro" id="IPR047640">
    <property type="entry name" value="RpiR-like"/>
</dbReference>
<evidence type="ECO:0000259" key="1">
    <source>
        <dbReference type="PROSITE" id="PS51464"/>
    </source>
</evidence>
<evidence type="ECO:0000313" key="2">
    <source>
        <dbReference type="EMBL" id="TDC53099.1"/>
    </source>
</evidence>
<dbReference type="PANTHER" id="PTHR30514">
    <property type="entry name" value="GLUCOKINASE"/>
    <property type="match status" value="1"/>
</dbReference>
<comment type="caution">
    <text evidence="2">The sequence shown here is derived from an EMBL/GenBank/DDBJ whole genome shotgun (WGS) entry which is preliminary data.</text>
</comment>
<feature type="domain" description="SIS" evidence="1">
    <location>
        <begin position="55"/>
        <end position="198"/>
    </location>
</feature>
<dbReference type="GO" id="GO:0003700">
    <property type="term" value="F:DNA-binding transcription factor activity"/>
    <property type="evidence" value="ECO:0007669"/>
    <property type="project" value="InterPro"/>
</dbReference>
<dbReference type="Gene3D" id="3.40.50.10490">
    <property type="entry name" value="Glucose-6-phosphate isomerase like protein, domain 1"/>
    <property type="match status" value="1"/>
</dbReference>
<dbReference type="RefSeq" id="WP_131980594.1">
    <property type="nucleotide sequence ID" value="NZ_SMKL01000011.1"/>
</dbReference>
<sequence length="213" mass="22235">MSAAEQLSSQSQRFGARLQRPSSAAALQARVIEQETRTLADAFERVAADGSVAAAAATVVAARRRFVAGTGKSFAYASLLAVDLSAGLANVTLIDGTLVRHVDVLADVRDTDVLVAVSLRRYRRETVALAERFAAAGGAVVAVTDTAESPLVAAAGQSIVVPTASASFTDSPTAVAAVVHLLATLTTASAKGARRRLAERDRLARDLDLYWED</sequence>
<gene>
    <name evidence="2" type="ORF">E1212_06680</name>
</gene>
<dbReference type="InterPro" id="IPR001347">
    <property type="entry name" value="SIS_dom"/>
</dbReference>
<dbReference type="OrthoDB" id="3290068at2"/>
<dbReference type="GO" id="GO:0003677">
    <property type="term" value="F:DNA binding"/>
    <property type="evidence" value="ECO:0007669"/>
    <property type="project" value="InterPro"/>
</dbReference>
<dbReference type="SUPFAM" id="SSF53697">
    <property type="entry name" value="SIS domain"/>
    <property type="match status" value="1"/>
</dbReference>
<dbReference type="Proteomes" id="UP000295621">
    <property type="component" value="Unassembled WGS sequence"/>
</dbReference>
<accession>A0A4R4RUT3</accession>
<organism evidence="2 3">
    <name type="scientific">Jiangella ureilytica</name>
    <dbReference type="NCBI Taxonomy" id="2530374"/>
    <lineage>
        <taxon>Bacteria</taxon>
        <taxon>Bacillati</taxon>
        <taxon>Actinomycetota</taxon>
        <taxon>Actinomycetes</taxon>
        <taxon>Jiangellales</taxon>
        <taxon>Jiangellaceae</taxon>
        <taxon>Jiangella</taxon>
    </lineage>
</organism>
<evidence type="ECO:0000313" key="3">
    <source>
        <dbReference type="Proteomes" id="UP000295621"/>
    </source>
</evidence>
<dbReference type="GO" id="GO:0097367">
    <property type="term" value="F:carbohydrate derivative binding"/>
    <property type="evidence" value="ECO:0007669"/>
    <property type="project" value="InterPro"/>
</dbReference>
<proteinExistence type="predicted"/>
<dbReference type="Pfam" id="PF01380">
    <property type="entry name" value="SIS"/>
    <property type="match status" value="1"/>
</dbReference>
<name>A0A4R4RUT3_9ACTN</name>
<reference evidence="2 3" key="1">
    <citation type="submission" date="2019-02" db="EMBL/GenBank/DDBJ databases">
        <title>Draft genome sequences of novel Actinobacteria.</title>
        <authorList>
            <person name="Sahin N."/>
            <person name="Ay H."/>
            <person name="Saygin H."/>
        </authorList>
    </citation>
    <scope>NUCLEOTIDE SEQUENCE [LARGE SCALE GENOMIC DNA]</scope>
    <source>
        <strain evidence="2 3">KC603</strain>
    </source>
</reference>
<keyword evidence="3" id="KW-1185">Reference proteome</keyword>
<dbReference type="EMBL" id="SMKL01000011">
    <property type="protein sequence ID" value="TDC53099.1"/>
    <property type="molecule type" value="Genomic_DNA"/>
</dbReference>
<dbReference type="PROSITE" id="PS51464">
    <property type="entry name" value="SIS"/>
    <property type="match status" value="1"/>
</dbReference>
<protein>
    <submittedName>
        <fullName evidence="2">SIS domain-containing protein</fullName>
    </submittedName>
</protein>
<dbReference type="PANTHER" id="PTHR30514:SF18">
    <property type="entry name" value="RPIR-FAMILY TRANSCRIPTIONAL REGULATOR"/>
    <property type="match status" value="1"/>
</dbReference>